<dbReference type="InterPro" id="IPR036388">
    <property type="entry name" value="WH-like_DNA-bd_sf"/>
</dbReference>
<name>A0ABQ2MY70_9ACTN</name>
<dbReference type="EMBL" id="BMNG01000038">
    <property type="protein sequence ID" value="GGO60272.1"/>
    <property type="molecule type" value="Genomic_DNA"/>
</dbReference>
<protein>
    <recommendedName>
        <fullName evidence="2">HTH marR-type domain-containing protein</fullName>
    </recommendedName>
</protein>
<dbReference type="InterPro" id="IPR036390">
    <property type="entry name" value="WH_DNA-bd_sf"/>
</dbReference>
<dbReference type="RefSeq" id="WP_189177901.1">
    <property type="nucleotide sequence ID" value="NZ_BMNG01000038.1"/>
</dbReference>
<organism evidence="3 4">
    <name type="scientific">Streptomyces lasiicapitis</name>
    <dbReference type="NCBI Taxonomy" id="1923961"/>
    <lineage>
        <taxon>Bacteria</taxon>
        <taxon>Bacillati</taxon>
        <taxon>Actinomycetota</taxon>
        <taxon>Actinomycetes</taxon>
        <taxon>Kitasatosporales</taxon>
        <taxon>Streptomycetaceae</taxon>
        <taxon>Streptomyces</taxon>
    </lineage>
</organism>
<evidence type="ECO:0000313" key="3">
    <source>
        <dbReference type="EMBL" id="GGO60272.1"/>
    </source>
</evidence>
<dbReference type="SUPFAM" id="SSF46785">
    <property type="entry name" value="Winged helix' DNA-binding domain"/>
    <property type="match status" value="1"/>
</dbReference>
<dbReference type="Proteomes" id="UP000656881">
    <property type="component" value="Unassembled WGS sequence"/>
</dbReference>
<accession>A0ABQ2MY70</accession>
<comment type="caution">
    <text evidence="3">The sequence shown here is derived from an EMBL/GenBank/DDBJ whole genome shotgun (WGS) entry which is preliminary data.</text>
</comment>
<dbReference type="Gene3D" id="1.10.10.10">
    <property type="entry name" value="Winged helix-like DNA-binding domain superfamily/Winged helix DNA-binding domain"/>
    <property type="match status" value="1"/>
</dbReference>
<sequence>MSTLRFAAVNADGLLADLDLPPAAYRALLKLRALSEAGGRIAIDQATIGELLNLSRPSANAALRSLELAKLVKKVRNGIYQINAMLAGYNSPEDAVAAVKAMSSDERLDDPHFVDRYHQAVDEYEDQLAEQRRKRAAKKAAAAKRRGALHAVS</sequence>
<feature type="domain" description="HTH marR-type" evidence="2">
    <location>
        <begin position="19"/>
        <end position="77"/>
    </location>
</feature>
<proteinExistence type="predicted"/>
<evidence type="ECO:0000313" key="4">
    <source>
        <dbReference type="Proteomes" id="UP000656881"/>
    </source>
</evidence>
<feature type="region of interest" description="Disordered" evidence="1">
    <location>
        <begin position="132"/>
        <end position="153"/>
    </location>
</feature>
<dbReference type="InterPro" id="IPR000835">
    <property type="entry name" value="HTH_MarR-typ"/>
</dbReference>
<reference evidence="4" key="1">
    <citation type="journal article" date="2019" name="Int. J. Syst. Evol. Microbiol.">
        <title>The Global Catalogue of Microorganisms (GCM) 10K type strain sequencing project: providing services to taxonomists for standard genome sequencing and annotation.</title>
        <authorList>
            <consortium name="The Broad Institute Genomics Platform"/>
            <consortium name="The Broad Institute Genome Sequencing Center for Infectious Disease"/>
            <person name="Wu L."/>
            <person name="Ma J."/>
        </authorList>
    </citation>
    <scope>NUCLEOTIDE SEQUENCE [LARGE SCALE GENOMIC DNA]</scope>
    <source>
        <strain evidence="4">CGMCC 4.7349</strain>
    </source>
</reference>
<evidence type="ECO:0000259" key="2">
    <source>
        <dbReference type="Pfam" id="PF12802"/>
    </source>
</evidence>
<evidence type="ECO:0000256" key="1">
    <source>
        <dbReference type="SAM" id="MobiDB-lite"/>
    </source>
</evidence>
<dbReference type="Pfam" id="PF12802">
    <property type="entry name" value="MarR_2"/>
    <property type="match status" value="1"/>
</dbReference>
<keyword evidence="4" id="KW-1185">Reference proteome</keyword>
<gene>
    <name evidence="3" type="ORF">GCM10012286_83750</name>
</gene>